<dbReference type="OrthoDB" id="9792500at2"/>
<dbReference type="EMBL" id="QPJK01000004">
    <property type="protein sequence ID" value="RCW71247.1"/>
    <property type="molecule type" value="Genomic_DNA"/>
</dbReference>
<dbReference type="AlphaFoldDB" id="A0A368XXI5"/>
<sequence length="139" mass="15031">MKILIAVDGSEQTQRMLAYLAQHQLLATGNEYTVLTVVLELPKRAASYVNAETVKGYYQEEADKVLEPVKAFFAQKGIEAQFAFKVGSPAHELAQTAESGRYDLLALGSHGHGALGNLLMGSVATKVVSQCKVPVLLLR</sequence>
<dbReference type="PRINTS" id="PR01438">
    <property type="entry name" value="UNVRSLSTRESS"/>
</dbReference>
<dbReference type="PANTHER" id="PTHR46268">
    <property type="entry name" value="STRESS RESPONSE PROTEIN NHAX"/>
    <property type="match status" value="1"/>
</dbReference>
<comment type="caution">
    <text evidence="3">The sequence shown here is derived from an EMBL/GenBank/DDBJ whole genome shotgun (WGS) entry which is preliminary data.</text>
</comment>
<evidence type="ECO:0000259" key="2">
    <source>
        <dbReference type="Pfam" id="PF00582"/>
    </source>
</evidence>
<name>A0A368XXI5_9BURK</name>
<feature type="domain" description="UspA" evidence="2">
    <location>
        <begin position="2"/>
        <end position="139"/>
    </location>
</feature>
<dbReference type="Pfam" id="PF00582">
    <property type="entry name" value="Usp"/>
    <property type="match status" value="1"/>
</dbReference>
<dbReference type="InterPro" id="IPR014729">
    <property type="entry name" value="Rossmann-like_a/b/a_fold"/>
</dbReference>
<comment type="similarity">
    <text evidence="1">Belongs to the universal stress protein A family.</text>
</comment>
<dbReference type="Gene3D" id="3.40.50.620">
    <property type="entry name" value="HUPs"/>
    <property type="match status" value="1"/>
</dbReference>
<evidence type="ECO:0000313" key="3">
    <source>
        <dbReference type="EMBL" id="RCW71247.1"/>
    </source>
</evidence>
<dbReference type="RefSeq" id="WP_114468501.1">
    <property type="nucleotide sequence ID" value="NZ_QPJK01000004.1"/>
</dbReference>
<dbReference type="InterPro" id="IPR006016">
    <property type="entry name" value="UspA"/>
</dbReference>
<evidence type="ECO:0000313" key="4">
    <source>
        <dbReference type="Proteomes" id="UP000252884"/>
    </source>
</evidence>
<accession>A0A368XXI5</accession>
<gene>
    <name evidence="3" type="ORF">DES41_10466</name>
</gene>
<dbReference type="InterPro" id="IPR006015">
    <property type="entry name" value="Universal_stress_UspA"/>
</dbReference>
<keyword evidence="4" id="KW-1185">Reference proteome</keyword>
<dbReference type="SUPFAM" id="SSF52402">
    <property type="entry name" value="Adenine nucleotide alpha hydrolases-like"/>
    <property type="match status" value="1"/>
</dbReference>
<dbReference type="Proteomes" id="UP000252884">
    <property type="component" value="Unassembled WGS sequence"/>
</dbReference>
<reference evidence="3 4" key="1">
    <citation type="submission" date="2018-07" db="EMBL/GenBank/DDBJ databases">
        <title>Genomic Encyclopedia of Type Strains, Phase IV (KMG-IV): sequencing the most valuable type-strain genomes for metagenomic binning, comparative biology and taxonomic classification.</title>
        <authorList>
            <person name="Goeker M."/>
        </authorList>
    </citation>
    <scope>NUCLEOTIDE SEQUENCE [LARGE SCALE GENOMIC DNA]</scope>
    <source>
        <strain evidence="3 4">DSM 21634</strain>
    </source>
</reference>
<protein>
    <submittedName>
        <fullName evidence="3">Nucleotide-binding universal stress UspA family protein</fullName>
    </submittedName>
</protein>
<proteinExistence type="inferred from homology"/>
<organism evidence="3 4">
    <name type="scientific">Pseudorhodoferax soli</name>
    <dbReference type="NCBI Taxonomy" id="545864"/>
    <lineage>
        <taxon>Bacteria</taxon>
        <taxon>Pseudomonadati</taxon>
        <taxon>Pseudomonadota</taxon>
        <taxon>Betaproteobacteria</taxon>
        <taxon>Burkholderiales</taxon>
        <taxon>Comamonadaceae</taxon>
    </lineage>
</organism>
<dbReference type="CDD" id="cd00293">
    <property type="entry name" value="USP-like"/>
    <property type="match status" value="1"/>
</dbReference>
<evidence type="ECO:0000256" key="1">
    <source>
        <dbReference type="ARBA" id="ARBA00008791"/>
    </source>
</evidence>
<dbReference type="PANTHER" id="PTHR46268:SF6">
    <property type="entry name" value="UNIVERSAL STRESS PROTEIN UP12"/>
    <property type="match status" value="1"/>
</dbReference>